<evidence type="ECO:0000256" key="4">
    <source>
        <dbReference type="ARBA" id="ARBA00023163"/>
    </source>
</evidence>
<dbReference type="KEGG" id="ccz:CCALI_00856"/>
<evidence type="ECO:0000313" key="7">
    <source>
        <dbReference type="Proteomes" id="UP000014227"/>
    </source>
</evidence>
<organism evidence="6 7">
    <name type="scientific">Chthonomonas calidirosea (strain DSM 23976 / ICMP 18418 / T49)</name>
    <dbReference type="NCBI Taxonomy" id="1303518"/>
    <lineage>
        <taxon>Bacteria</taxon>
        <taxon>Bacillati</taxon>
        <taxon>Armatimonadota</taxon>
        <taxon>Chthonomonadia</taxon>
        <taxon>Chthonomonadales</taxon>
        <taxon>Chthonomonadaceae</taxon>
        <taxon>Chthonomonas</taxon>
    </lineage>
</organism>
<gene>
    <name evidence="6" type="ORF">CCALI_00856</name>
</gene>
<reference evidence="7" key="1">
    <citation type="submission" date="2013-03" db="EMBL/GenBank/DDBJ databases">
        <title>Genome sequence of Chthonomonas calidirosea, the first sequenced genome from the Armatimonadetes phylum (formally candidate division OP10).</title>
        <authorList>
            <person name="Lee K.C.Y."/>
            <person name="Morgan X.C."/>
            <person name="Dunfield P.F."/>
            <person name="Tamas I."/>
            <person name="Houghton K.M."/>
            <person name="Vyssotski M."/>
            <person name="Ryan J.L.J."/>
            <person name="Lagutin K."/>
            <person name="McDonald I.R."/>
            <person name="Stott M.B."/>
        </authorList>
    </citation>
    <scope>NUCLEOTIDE SEQUENCE [LARGE SCALE GENOMIC DNA]</scope>
    <source>
        <strain evidence="7">DSM 23976 / ICMP 18418 / T49</strain>
    </source>
</reference>
<dbReference type="PANTHER" id="PTHR34294:SF1">
    <property type="entry name" value="TRANSCRIPTIONAL REGULATOR LSRR"/>
    <property type="match status" value="1"/>
</dbReference>
<feature type="domain" description="Sugar-binding" evidence="5">
    <location>
        <begin position="90"/>
        <end position="201"/>
    </location>
</feature>
<dbReference type="Pfam" id="PF04198">
    <property type="entry name" value="Sugar-bind"/>
    <property type="match status" value="2"/>
</dbReference>
<proteinExistence type="inferred from homology"/>
<evidence type="ECO:0000313" key="6">
    <source>
        <dbReference type="EMBL" id="CCW34679.1"/>
    </source>
</evidence>
<feature type="domain" description="Sugar-binding" evidence="5">
    <location>
        <begin position="361"/>
        <end position="425"/>
    </location>
</feature>
<accession>S0EWD1</accession>
<dbReference type="HOGENOM" id="CLU_632665_0_0_0"/>
<dbReference type="PATRIC" id="fig|1303518.3.peg.865"/>
<dbReference type="InParanoid" id="S0EWD1"/>
<dbReference type="FunCoup" id="S0EWD1">
    <property type="interactions" value="22"/>
</dbReference>
<sequence length="433" mass="48201">MTTTTGKRRGRRPALDPADRRRLAARIAKMVLVDRMEQKEILQQLLNSEPNLAHIDASTISRLYRFALDSGIVRVHIDENAPFKPPRVDHLERELMAAYGLQTAIVADMSGHSETLESSLADDRLHQALGQLCADYLDTIIRQNEIVALSSGRAVFYTCESLFNKHIYDKRNVRGVKVVSLNGNIAAEVWSMESPDARRAMDADISGSWLARAFPDAQLIRLSLPVAAKTPEMVSEWLSEGPGRWISPKVWEEKARQRALGTSTGIAAEDDVYVPTLALVGIGGVRPKSGHRFIVGLHEPMMGNLQPELGKMIDLIARYTNNGKPGFTCAVGDLCNRLFITLAARKHMSPTDLKELESYVQAINDRLLSVTIEQLMLVPKVVVVAGGATKFDAIYSVLEWQAMGWKQPIVHDLCTDRETAERLLQARRSSRRS</sequence>
<keyword evidence="3" id="KW-0238">DNA-binding</keyword>
<evidence type="ECO:0000259" key="5">
    <source>
        <dbReference type="Pfam" id="PF04198"/>
    </source>
</evidence>
<evidence type="ECO:0000256" key="2">
    <source>
        <dbReference type="ARBA" id="ARBA00023015"/>
    </source>
</evidence>
<dbReference type="RefSeq" id="WP_016482233.1">
    <property type="nucleotide sequence ID" value="NC_021487.1"/>
</dbReference>
<dbReference type="eggNOG" id="COG2390">
    <property type="taxonomic scope" value="Bacteria"/>
</dbReference>
<dbReference type="InterPro" id="IPR007324">
    <property type="entry name" value="Sugar-bd_dom_put"/>
</dbReference>
<dbReference type="InterPro" id="IPR051054">
    <property type="entry name" value="SorC_transcr_regulators"/>
</dbReference>
<protein>
    <submittedName>
        <fullName evidence="6">Transcriptional regulator, contains sigma factor-related N-terminal domain</fullName>
    </submittedName>
</protein>
<dbReference type="STRING" id="454171.CP488_00300"/>
<dbReference type="OrthoDB" id="58802at2"/>
<dbReference type="GO" id="GO:0030246">
    <property type="term" value="F:carbohydrate binding"/>
    <property type="evidence" value="ECO:0007669"/>
    <property type="project" value="InterPro"/>
</dbReference>
<evidence type="ECO:0000256" key="1">
    <source>
        <dbReference type="ARBA" id="ARBA00010466"/>
    </source>
</evidence>
<keyword evidence="7" id="KW-1185">Reference proteome</keyword>
<evidence type="ECO:0000256" key="3">
    <source>
        <dbReference type="ARBA" id="ARBA00023125"/>
    </source>
</evidence>
<keyword evidence="4" id="KW-0804">Transcription</keyword>
<comment type="similarity">
    <text evidence="1">Belongs to the SorC transcriptional regulatory family.</text>
</comment>
<dbReference type="Proteomes" id="UP000014227">
    <property type="component" value="Chromosome I"/>
</dbReference>
<keyword evidence="2" id="KW-0805">Transcription regulation</keyword>
<name>S0EWD1_CHTCT</name>
<dbReference type="InterPro" id="IPR037171">
    <property type="entry name" value="NagB/RpiA_transferase-like"/>
</dbReference>
<dbReference type="GO" id="GO:0003677">
    <property type="term" value="F:DNA binding"/>
    <property type="evidence" value="ECO:0007669"/>
    <property type="project" value="UniProtKB-KW"/>
</dbReference>
<dbReference type="Gene3D" id="3.40.50.1360">
    <property type="match status" value="2"/>
</dbReference>
<dbReference type="PANTHER" id="PTHR34294">
    <property type="entry name" value="TRANSCRIPTIONAL REGULATOR-RELATED"/>
    <property type="match status" value="1"/>
</dbReference>
<dbReference type="EMBL" id="HF951689">
    <property type="protein sequence ID" value="CCW34679.1"/>
    <property type="molecule type" value="Genomic_DNA"/>
</dbReference>
<dbReference type="SUPFAM" id="SSF100950">
    <property type="entry name" value="NagB/RpiA/CoA transferase-like"/>
    <property type="match status" value="1"/>
</dbReference>
<dbReference type="AlphaFoldDB" id="S0EWD1"/>